<accession>A0ABS3UUL6</accession>
<evidence type="ECO:0000313" key="3">
    <source>
        <dbReference type="Proteomes" id="UP000679690"/>
    </source>
</evidence>
<dbReference type="EMBL" id="JAGFNS010000027">
    <property type="protein sequence ID" value="MBO3742252.1"/>
    <property type="molecule type" value="Genomic_DNA"/>
</dbReference>
<dbReference type="Proteomes" id="UP000679690">
    <property type="component" value="Unassembled WGS sequence"/>
</dbReference>
<comment type="caution">
    <text evidence="2">The sequence shown here is derived from an EMBL/GenBank/DDBJ whole genome shotgun (WGS) entry which is preliminary data.</text>
</comment>
<dbReference type="RefSeq" id="WP_208471457.1">
    <property type="nucleotide sequence ID" value="NZ_JAGFNS010000027.1"/>
</dbReference>
<sequence length="86" mass="9783">MNHRKLTRRIVAGLVLAASMAFTAGPAMAVPESSAITASRWVELSVHPDYQFCNLAYQMAKDRYSSMTCMYEFWRGSSPWVLYAWV</sequence>
<feature type="signal peptide" evidence="1">
    <location>
        <begin position="1"/>
        <end position="29"/>
    </location>
</feature>
<proteinExistence type="predicted"/>
<organism evidence="2 3">
    <name type="scientific">Actinoplanes flavus</name>
    <dbReference type="NCBI Taxonomy" id="2820290"/>
    <lineage>
        <taxon>Bacteria</taxon>
        <taxon>Bacillati</taxon>
        <taxon>Actinomycetota</taxon>
        <taxon>Actinomycetes</taxon>
        <taxon>Micromonosporales</taxon>
        <taxon>Micromonosporaceae</taxon>
        <taxon>Actinoplanes</taxon>
    </lineage>
</organism>
<name>A0ABS3UUL6_9ACTN</name>
<protein>
    <submittedName>
        <fullName evidence="2">Uncharacterized protein</fullName>
    </submittedName>
</protein>
<evidence type="ECO:0000256" key="1">
    <source>
        <dbReference type="SAM" id="SignalP"/>
    </source>
</evidence>
<evidence type="ECO:0000313" key="2">
    <source>
        <dbReference type="EMBL" id="MBO3742252.1"/>
    </source>
</evidence>
<reference evidence="2 3" key="1">
    <citation type="submission" date="2021-03" db="EMBL/GenBank/DDBJ databases">
        <title>Actinoplanes flavus sp. nov., a novel actinomycete isolated from Coconut Palm rhizosphere soil.</title>
        <authorList>
            <person name="Luo X."/>
        </authorList>
    </citation>
    <scope>NUCLEOTIDE SEQUENCE [LARGE SCALE GENOMIC DNA]</scope>
    <source>
        <strain evidence="2 3">NEAU-H7</strain>
    </source>
</reference>
<keyword evidence="1" id="KW-0732">Signal</keyword>
<keyword evidence="3" id="KW-1185">Reference proteome</keyword>
<feature type="chain" id="PRO_5047526489" evidence="1">
    <location>
        <begin position="30"/>
        <end position="86"/>
    </location>
</feature>
<gene>
    <name evidence="2" type="ORF">J5X75_32575</name>
</gene>